<evidence type="ECO:0000313" key="1">
    <source>
        <dbReference type="EMBL" id="GAA3790156.1"/>
    </source>
</evidence>
<proteinExistence type="predicted"/>
<organism evidence="1 2">
    <name type="scientific">Corallibacter vietnamensis</name>
    <dbReference type="NCBI Taxonomy" id="904130"/>
    <lineage>
        <taxon>Bacteria</taxon>
        <taxon>Pseudomonadati</taxon>
        <taxon>Bacteroidota</taxon>
        <taxon>Flavobacteriia</taxon>
        <taxon>Flavobacteriales</taxon>
        <taxon>Flavobacteriaceae</taxon>
        <taxon>Corallibacter</taxon>
    </lineage>
</organism>
<gene>
    <name evidence="1" type="ORF">GCM10022271_23130</name>
</gene>
<sequence length="59" mass="6750">MNHTKSLCYDCKHTIDCSLTSDKTLIWSCSEYEVATTTTSNNKPKLSTAQKKRVLETYM</sequence>
<dbReference type="Proteomes" id="UP001501456">
    <property type="component" value="Unassembled WGS sequence"/>
</dbReference>
<name>A0ABP7HJ34_9FLAO</name>
<comment type="caution">
    <text evidence="1">The sequence shown here is derived from an EMBL/GenBank/DDBJ whole genome shotgun (WGS) entry which is preliminary data.</text>
</comment>
<evidence type="ECO:0000313" key="2">
    <source>
        <dbReference type="Proteomes" id="UP001501456"/>
    </source>
</evidence>
<dbReference type="RefSeq" id="WP_344730760.1">
    <property type="nucleotide sequence ID" value="NZ_BAABBI010000004.1"/>
</dbReference>
<accession>A0ABP7HJ34</accession>
<reference evidence="2" key="1">
    <citation type="journal article" date="2019" name="Int. J. Syst. Evol. Microbiol.">
        <title>The Global Catalogue of Microorganisms (GCM) 10K type strain sequencing project: providing services to taxonomists for standard genome sequencing and annotation.</title>
        <authorList>
            <consortium name="The Broad Institute Genomics Platform"/>
            <consortium name="The Broad Institute Genome Sequencing Center for Infectious Disease"/>
            <person name="Wu L."/>
            <person name="Ma J."/>
        </authorList>
    </citation>
    <scope>NUCLEOTIDE SEQUENCE [LARGE SCALE GENOMIC DNA]</scope>
    <source>
        <strain evidence="2">JCM 17525</strain>
    </source>
</reference>
<protein>
    <submittedName>
        <fullName evidence="1">Uncharacterized protein</fullName>
    </submittedName>
</protein>
<keyword evidence="2" id="KW-1185">Reference proteome</keyword>
<dbReference type="EMBL" id="BAABBI010000004">
    <property type="protein sequence ID" value="GAA3790156.1"/>
    <property type="molecule type" value="Genomic_DNA"/>
</dbReference>